<dbReference type="CDD" id="cd06530">
    <property type="entry name" value="S26_SPase_I"/>
    <property type="match status" value="1"/>
</dbReference>
<gene>
    <name evidence="9" type="ORF">GCM10009824_03010</name>
</gene>
<dbReference type="EC" id="3.4.21.89" evidence="4 6"/>
<dbReference type="EMBL" id="BAAAQA010000002">
    <property type="protein sequence ID" value="GAA2109203.1"/>
    <property type="molecule type" value="Genomic_DNA"/>
</dbReference>
<comment type="subcellular location">
    <subcellularLocation>
        <location evidence="2">Cell membrane</location>
        <topology evidence="2">Single-pass type II membrane protein</topology>
    </subcellularLocation>
    <subcellularLocation>
        <location evidence="6">Membrane</location>
        <topology evidence="6">Single-pass type II membrane protein</topology>
    </subcellularLocation>
</comment>
<evidence type="ECO:0000256" key="3">
    <source>
        <dbReference type="ARBA" id="ARBA00009370"/>
    </source>
</evidence>
<dbReference type="Pfam" id="PF10502">
    <property type="entry name" value="Peptidase_S26"/>
    <property type="match status" value="1"/>
</dbReference>
<dbReference type="RefSeq" id="WP_344223298.1">
    <property type="nucleotide sequence ID" value="NZ_BAAAQA010000002.1"/>
</dbReference>
<name>A0ABN2XCW3_9MICC</name>
<dbReference type="Proteomes" id="UP001500166">
    <property type="component" value="Unassembled WGS sequence"/>
</dbReference>
<sequence length="264" mass="28620">MTEERPSDSAGDQPEQEPLRPRRSSRSSRSSASRSAKKTNSAWSSVKEILIVVVLAILIAFIVKTLFVRGFYIPSGSMENTLELDDRIFVNVMSANLGTIDRGDIVVFDDTKNWLPSQPQGSDGLGGAIQSALSFVGILPDSADQALVKRVIGEGGDHVVCCDADGKISVNGTALDETYVYPGAVPSEIPFDVIVPDNHFFVLGDHRNASADSRGHLANNNAFIHKEDIIGTAFVIAWPLDRFQILHHPDQVFADVPDTSSSED</sequence>
<evidence type="ECO:0000256" key="4">
    <source>
        <dbReference type="ARBA" id="ARBA00013208"/>
    </source>
</evidence>
<keyword evidence="6" id="KW-0645">Protease</keyword>
<dbReference type="InterPro" id="IPR036286">
    <property type="entry name" value="LexA/Signal_pep-like_sf"/>
</dbReference>
<evidence type="ECO:0000256" key="6">
    <source>
        <dbReference type="RuleBase" id="RU362042"/>
    </source>
</evidence>
<reference evidence="9 10" key="1">
    <citation type="journal article" date="2019" name="Int. J. Syst. Evol. Microbiol.">
        <title>The Global Catalogue of Microorganisms (GCM) 10K type strain sequencing project: providing services to taxonomists for standard genome sequencing and annotation.</title>
        <authorList>
            <consortium name="The Broad Institute Genomics Platform"/>
            <consortium name="The Broad Institute Genome Sequencing Center for Infectious Disease"/>
            <person name="Wu L."/>
            <person name="Ma J."/>
        </authorList>
    </citation>
    <scope>NUCLEOTIDE SEQUENCE [LARGE SCALE GENOMIC DNA]</scope>
    <source>
        <strain evidence="9 10">JCM 15914</strain>
    </source>
</reference>
<dbReference type="PANTHER" id="PTHR43390:SF1">
    <property type="entry name" value="CHLOROPLAST PROCESSING PEPTIDASE"/>
    <property type="match status" value="1"/>
</dbReference>
<evidence type="ECO:0000313" key="9">
    <source>
        <dbReference type="EMBL" id="GAA2109203.1"/>
    </source>
</evidence>
<comment type="catalytic activity">
    <reaction evidence="1 6">
        <text>Cleavage of hydrophobic, N-terminal signal or leader sequences from secreted and periplasmic proteins.</text>
        <dbReference type="EC" id="3.4.21.89"/>
    </reaction>
</comment>
<keyword evidence="6" id="KW-1133">Transmembrane helix</keyword>
<dbReference type="PRINTS" id="PR00727">
    <property type="entry name" value="LEADERPTASE"/>
</dbReference>
<evidence type="ECO:0000256" key="2">
    <source>
        <dbReference type="ARBA" id="ARBA00004401"/>
    </source>
</evidence>
<keyword evidence="6" id="KW-0812">Transmembrane</keyword>
<dbReference type="Gene3D" id="2.10.109.10">
    <property type="entry name" value="Umud Fragment, subunit A"/>
    <property type="match status" value="1"/>
</dbReference>
<dbReference type="InterPro" id="IPR000223">
    <property type="entry name" value="Pept_S26A_signal_pept_1"/>
</dbReference>
<organism evidence="9 10">
    <name type="scientific">Kocuria atrinae</name>
    <dbReference type="NCBI Taxonomy" id="592377"/>
    <lineage>
        <taxon>Bacteria</taxon>
        <taxon>Bacillati</taxon>
        <taxon>Actinomycetota</taxon>
        <taxon>Actinomycetes</taxon>
        <taxon>Micrococcales</taxon>
        <taxon>Micrococcaceae</taxon>
        <taxon>Kocuria</taxon>
    </lineage>
</organism>
<keyword evidence="6" id="KW-0472">Membrane</keyword>
<evidence type="ECO:0000256" key="5">
    <source>
        <dbReference type="ARBA" id="ARBA00022801"/>
    </source>
</evidence>
<dbReference type="PANTHER" id="PTHR43390">
    <property type="entry name" value="SIGNAL PEPTIDASE I"/>
    <property type="match status" value="1"/>
</dbReference>
<accession>A0ABN2XCW3</accession>
<evidence type="ECO:0000313" key="10">
    <source>
        <dbReference type="Proteomes" id="UP001500166"/>
    </source>
</evidence>
<keyword evidence="10" id="KW-1185">Reference proteome</keyword>
<feature type="domain" description="Peptidase S26" evidence="8">
    <location>
        <begin position="47"/>
        <end position="238"/>
    </location>
</feature>
<evidence type="ECO:0000259" key="8">
    <source>
        <dbReference type="Pfam" id="PF10502"/>
    </source>
</evidence>
<proteinExistence type="inferred from homology"/>
<feature type="transmembrane region" description="Helical" evidence="6">
    <location>
        <begin position="49"/>
        <end position="68"/>
    </location>
</feature>
<dbReference type="InterPro" id="IPR019758">
    <property type="entry name" value="Pept_S26A_signal_pept_1_CS"/>
</dbReference>
<dbReference type="SUPFAM" id="SSF51306">
    <property type="entry name" value="LexA/Signal peptidase"/>
    <property type="match status" value="1"/>
</dbReference>
<protein>
    <recommendedName>
        <fullName evidence="4 6">Signal peptidase I</fullName>
        <ecNumber evidence="4 6">3.4.21.89</ecNumber>
    </recommendedName>
</protein>
<dbReference type="PROSITE" id="PS00761">
    <property type="entry name" value="SPASE_I_3"/>
    <property type="match status" value="1"/>
</dbReference>
<comment type="similarity">
    <text evidence="3 6">Belongs to the peptidase S26 family.</text>
</comment>
<dbReference type="NCBIfam" id="TIGR02227">
    <property type="entry name" value="sigpep_I_bact"/>
    <property type="match status" value="1"/>
</dbReference>
<evidence type="ECO:0000256" key="1">
    <source>
        <dbReference type="ARBA" id="ARBA00000677"/>
    </source>
</evidence>
<dbReference type="InterPro" id="IPR019533">
    <property type="entry name" value="Peptidase_S26"/>
</dbReference>
<feature type="region of interest" description="Disordered" evidence="7">
    <location>
        <begin position="1"/>
        <end position="37"/>
    </location>
</feature>
<evidence type="ECO:0000256" key="7">
    <source>
        <dbReference type="SAM" id="MobiDB-lite"/>
    </source>
</evidence>
<keyword evidence="5 6" id="KW-0378">Hydrolase</keyword>
<comment type="caution">
    <text evidence="9">The sequence shown here is derived from an EMBL/GenBank/DDBJ whole genome shotgun (WGS) entry which is preliminary data.</text>
</comment>